<keyword evidence="2" id="KW-0645">Protease</keyword>
<organism evidence="7 8">
    <name type="scientific">Cadophora malorum</name>
    <dbReference type="NCBI Taxonomy" id="108018"/>
    <lineage>
        <taxon>Eukaryota</taxon>
        <taxon>Fungi</taxon>
        <taxon>Dikarya</taxon>
        <taxon>Ascomycota</taxon>
        <taxon>Pezizomycotina</taxon>
        <taxon>Leotiomycetes</taxon>
        <taxon>Helotiales</taxon>
        <taxon>Ploettnerulaceae</taxon>
        <taxon>Cadophora</taxon>
    </lineage>
</organism>
<dbReference type="OrthoDB" id="1735038at2759"/>
<dbReference type="GO" id="GO:0070008">
    <property type="term" value="F:serine-type exopeptidase activity"/>
    <property type="evidence" value="ECO:0007669"/>
    <property type="project" value="InterPro"/>
</dbReference>
<sequence>MVRKLNAFCLVLGLVSASLAAAPMRAIEQRVRKTTISNRALQKREDTDPSLLYPAYNLSVPVDHFHNDSLYEPHSDEMFNLRYWFDATYYKEGGPVIVLQSGETDGVGRLGFLQKGLLHELAVATNGIGVVLEHRYYGTSWPTANLSTESLRFLTTDQALADQAYFAKNVVYAGLEDKNLTAPSTAYLAYGGSYAGAFVAFLRKLYPDVYWGAISSSGVTEAIWDYWTYWEPIRVYADQECIEYQQKVIDLVDNIILRGNDSETITELKTAFGLPNVTYDNDFATTISYGIQTWQGKNWDPELNDPSFDLYCGNLTSTELVYPTSKGLIGTVQDLIKKGGYESEVEKLTTPILNWIGWLAQYVVDDCEGSQDSCFSTHNATYYEQDDISQDWRSWPYQYCTQWGYLQTGSGFPDDILPLVSRTSDLEYQSLVCKYAFNITTPPDVEAINKYGGFNISYPRLAIIDGEQDPWRPATPHASPFNTTAVNRTDTVSEPFSLIAGAVHHWDENGLFPNQTVDYPPDFLPPVPVRDVQAQEIMFVKAWMQEWELEQMIRRYDELKS</sequence>
<feature type="chain" id="PRO_5034934294" evidence="6">
    <location>
        <begin position="21"/>
        <end position="561"/>
    </location>
</feature>
<evidence type="ECO:0000256" key="1">
    <source>
        <dbReference type="ARBA" id="ARBA00011079"/>
    </source>
</evidence>
<feature type="signal peptide" evidence="6">
    <location>
        <begin position="1"/>
        <end position="20"/>
    </location>
</feature>
<evidence type="ECO:0000256" key="2">
    <source>
        <dbReference type="ARBA" id="ARBA00022670"/>
    </source>
</evidence>
<dbReference type="PANTHER" id="PTHR11010">
    <property type="entry name" value="PROTEASE S28 PRO-X CARBOXYPEPTIDASE-RELATED"/>
    <property type="match status" value="1"/>
</dbReference>
<dbReference type="FunFam" id="3.40.50.1820:FF:000368">
    <property type="entry name" value="Unplaced genomic scaffold supercont2.8, whole genome shotgun sequence"/>
    <property type="match status" value="1"/>
</dbReference>
<dbReference type="FunFam" id="3.40.50.1820:FF:000251">
    <property type="entry name" value="Extracelular serine carboxypeptidase, putative"/>
    <property type="match status" value="1"/>
</dbReference>
<dbReference type="GO" id="GO:0008239">
    <property type="term" value="F:dipeptidyl-peptidase activity"/>
    <property type="evidence" value="ECO:0007669"/>
    <property type="project" value="TreeGrafter"/>
</dbReference>
<evidence type="ECO:0000313" key="7">
    <source>
        <dbReference type="EMBL" id="KAG4421149.1"/>
    </source>
</evidence>
<dbReference type="Pfam" id="PF05577">
    <property type="entry name" value="Peptidase_S28"/>
    <property type="match status" value="2"/>
</dbReference>
<reference evidence="7" key="1">
    <citation type="submission" date="2021-02" db="EMBL/GenBank/DDBJ databases">
        <title>Genome sequence Cadophora malorum strain M34.</title>
        <authorList>
            <person name="Stefanovic E."/>
            <person name="Vu D."/>
            <person name="Scully C."/>
            <person name="Dijksterhuis J."/>
            <person name="Roader J."/>
            <person name="Houbraken J."/>
        </authorList>
    </citation>
    <scope>NUCLEOTIDE SEQUENCE</scope>
    <source>
        <strain evidence="7">M34</strain>
    </source>
</reference>
<evidence type="ECO:0000256" key="5">
    <source>
        <dbReference type="ARBA" id="ARBA00023180"/>
    </source>
</evidence>
<proteinExistence type="inferred from homology"/>
<gene>
    <name evidence="7" type="ORF">IFR04_005669</name>
</gene>
<keyword evidence="4" id="KW-0378">Hydrolase</keyword>
<comment type="caution">
    <text evidence="7">The sequence shown here is derived from an EMBL/GenBank/DDBJ whole genome shotgun (WGS) entry which is preliminary data.</text>
</comment>
<dbReference type="GO" id="GO:0006508">
    <property type="term" value="P:proteolysis"/>
    <property type="evidence" value="ECO:0007669"/>
    <property type="project" value="UniProtKB-KW"/>
</dbReference>
<name>A0A8H7TK76_9HELO</name>
<evidence type="ECO:0000256" key="4">
    <source>
        <dbReference type="ARBA" id="ARBA00022801"/>
    </source>
</evidence>
<dbReference type="EMBL" id="JAFJYH010000070">
    <property type="protein sequence ID" value="KAG4421149.1"/>
    <property type="molecule type" value="Genomic_DNA"/>
</dbReference>
<dbReference type="SUPFAM" id="SSF53474">
    <property type="entry name" value="alpha/beta-Hydrolases"/>
    <property type="match status" value="1"/>
</dbReference>
<dbReference type="AlphaFoldDB" id="A0A8H7TK76"/>
<evidence type="ECO:0000256" key="3">
    <source>
        <dbReference type="ARBA" id="ARBA00022729"/>
    </source>
</evidence>
<keyword evidence="3 6" id="KW-0732">Signal</keyword>
<comment type="similarity">
    <text evidence="1">Belongs to the peptidase S28 family.</text>
</comment>
<dbReference type="InterPro" id="IPR029058">
    <property type="entry name" value="AB_hydrolase_fold"/>
</dbReference>
<evidence type="ECO:0000256" key="6">
    <source>
        <dbReference type="SAM" id="SignalP"/>
    </source>
</evidence>
<evidence type="ECO:0000313" key="8">
    <source>
        <dbReference type="Proteomes" id="UP000664132"/>
    </source>
</evidence>
<dbReference type="Gene3D" id="3.40.50.1820">
    <property type="entry name" value="alpha/beta hydrolase"/>
    <property type="match status" value="2"/>
</dbReference>
<dbReference type="Proteomes" id="UP000664132">
    <property type="component" value="Unassembled WGS sequence"/>
</dbReference>
<keyword evidence="5" id="KW-0325">Glycoprotein</keyword>
<protein>
    <submittedName>
        <fullName evidence="7">Uncharacterized protein</fullName>
    </submittedName>
</protein>
<dbReference type="PANTHER" id="PTHR11010:SF117">
    <property type="entry name" value="SERINE PROTEASE 16"/>
    <property type="match status" value="1"/>
</dbReference>
<dbReference type="InterPro" id="IPR008758">
    <property type="entry name" value="Peptidase_S28"/>
</dbReference>
<keyword evidence="8" id="KW-1185">Reference proteome</keyword>
<accession>A0A8H7TK76</accession>